<reference evidence="3 4" key="1">
    <citation type="journal article" date="2016" name="Front. Microbiol.">
        <title>Genomic Resource of Rice Seed Associated Bacteria.</title>
        <authorList>
            <person name="Midha S."/>
            <person name="Bansal K."/>
            <person name="Sharma S."/>
            <person name="Kumar N."/>
            <person name="Patil P.P."/>
            <person name="Chaudhry V."/>
            <person name="Patil P.B."/>
        </authorList>
    </citation>
    <scope>NUCLEOTIDE SEQUENCE [LARGE SCALE GENOMIC DNA]</scope>
    <source>
        <strain evidence="3 4">NS334</strain>
    </source>
</reference>
<dbReference type="Proteomes" id="UP000074310">
    <property type="component" value="Unassembled WGS sequence"/>
</dbReference>
<dbReference type="Gene3D" id="3.90.850.10">
    <property type="entry name" value="Fumarylacetoacetase-like, C-terminal domain"/>
    <property type="match status" value="1"/>
</dbReference>
<protein>
    <submittedName>
        <fullName evidence="3">5-carboxymethyl-2-hydroxymuconate isomerase</fullName>
    </submittedName>
</protein>
<name>A0A147HZM7_9SPHN</name>
<accession>A0A147HZM7</accession>
<dbReference type="GO" id="GO:0016853">
    <property type="term" value="F:isomerase activity"/>
    <property type="evidence" value="ECO:0007669"/>
    <property type="project" value="UniProtKB-KW"/>
</dbReference>
<dbReference type="AlphaFoldDB" id="A0A147HZM7"/>
<evidence type="ECO:0000313" key="3">
    <source>
        <dbReference type="EMBL" id="KTT70421.1"/>
    </source>
</evidence>
<sequence>MSVLQGPRVERRRVIVNNSAYWGTMQDDNMLRLDDGRVVDPSVLQHLPPLEPVPSKIIAVHLSYSSRGIESRNNPKPTETPTYFTKPITALNGHGGELVKPDGVTYLNYEGEFAAIIGKVTRNVTPEEAWDCIAGFAPVLDMGAQDFRDTDQGSMLRVKGMDGFCPIGPGIVSGVDPRKETLRTYKNGLLVQEANIGDEMVWGPDYMIADIARYITLLPGDVILTGTPAHSRSLDPGDVIEVEITNIGRLRNHVVAGPRPRADGIGHPPMDTPEVRRVALGFDERVREDFKANYRTPRGGNV</sequence>
<dbReference type="PANTHER" id="PTHR11820">
    <property type="entry name" value="ACYLPYRUVASE"/>
    <property type="match status" value="1"/>
</dbReference>
<dbReference type="SUPFAM" id="SSF56529">
    <property type="entry name" value="FAH"/>
    <property type="match status" value="1"/>
</dbReference>
<keyword evidence="3" id="KW-0413">Isomerase</keyword>
<dbReference type="OrthoDB" id="5197601at2"/>
<keyword evidence="4" id="KW-1185">Reference proteome</keyword>
<dbReference type="Pfam" id="PF01557">
    <property type="entry name" value="FAA_hydrolase"/>
    <property type="match status" value="1"/>
</dbReference>
<dbReference type="InterPro" id="IPR036663">
    <property type="entry name" value="Fumarylacetoacetase_C_sf"/>
</dbReference>
<dbReference type="GO" id="GO:0046872">
    <property type="term" value="F:metal ion binding"/>
    <property type="evidence" value="ECO:0007669"/>
    <property type="project" value="UniProtKB-KW"/>
</dbReference>
<dbReference type="PANTHER" id="PTHR11820:SF112">
    <property type="entry name" value="FUMARYLACETOACETATE HYDROLASE FAMILY PROTEIN (AFU_ORTHOLOGUE AFUA_1G02370)-RELATED"/>
    <property type="match status" value="1"/>
</dbReference>
<keyword evidence="1" id="KW-0479">Metal-binding</keyword>
<gene>
    <name evidence="3" type="ORF">NS334_12445</name>
</gene>
<dbReference type="EMBL" id="LDTB01000053">
    <property type="protein sequence ID" value="KTT70421.1"/>
    <property type="molecule type" value="Genomic_DNA"/>
</dbReference>
<evidence type="ECO:0000256" key="1">
    <source>
        <dbReference type="ARBA" id="ARBA00022723"/>
    </source>
</evidence>
<evidence type="ECO:0000313" key="4">
    <source>
        <dbReference type="Proteomes" id="UP000074310"/>
    </source>
</evidence>
<dbReference type="PATRIC" id="fig|869719.3.peg.2473"/>
<feature type="domain" description="Fumarylacetoacetase-like C-terminal" evidence="2">
    <location>
        <begin position="56"/>
        <end position="255"/>
    </location>
</feature>
<proteinExistence type="predicted"/>
<dbReference type="InterPro" id="IPR011234">
    <property type="entry name" value="Fumarylacetoacetase-like_C"/>
</dbReference>
<evidence type="ECO:0000259" key="2">
    <source>
        <dbReference type="Pfam" id="PF01557"/>
    </source>
</evidence>
<comment type="caution">
    <text evidence="3">The sequence shown here is derived from an EMBL/GenBank/DDBJ whole genome shotgun (WGS) entry which is preliminary data.</text>
</comment>
<organism evidence="3 4">
    <name type="scientific">Sphingomonas endophytica</name>
    <dbReference type="NCBI Taxonomy" id="869719"/>
    <lineage>
        <taxon>Bacteria</taxon>
        <taxon>Pseudomonadati</taxon>
        <taxon>Pseudomonadota</taxon>
        <taxon>Alphaproteobacteria</taxon>
        <taxon>Sphingomonadales</taxon>
        <taxon>Sphingomonadaceae</taxon>
        <taxon>Sphingomonas</taxon>
    </lineage>
</organism>